<evidence type="ECO:0000256" key="19">
    <source>
        <dbReference type="SAM" id="MobiDB-lite"/>
    </source>
</evidence>
<evidence type="ECO:0000256" key="15">
    <source>
        <dbReference type="ARBA" id="ARBA00037570"/>
    </source>
</evidence>
<dbReference type="FunFam" id="3.40.50.300:FF:000655">
    <property type="entry name" value="Protein PHOTOPERIOD-INDEPENDENT EARLY FLOWERING 1"/>
    <property type="match status" value="1"/>
</dbReference>
<dbReference type="SMART" id="SM00573">
    <property type="entry name" value="HSA"/>
    <property type="match status" value="1"/>
</dbReference>
<sequence>MVSLRRRPPASSGADSPASKKRKSGGSNAADKLASSIQQKSEDTIKKLRSELTETYKHHDDLLRLLFHLDHFITLVGYDSNVARSDNSEAFQQYRVPYDLWDSVATHKSGGKSRPTRRQLLEQKSLLLLDEPASSSSRATATPKKQLPKPQKKSKDRIKRKEQIHSDRSENDSDFDSDDSSDNSIFEALEDDYVPQSPEPMPNDKLEELGFNVSDKNFKWPSLSVKYTIKEPVVFHPMNIPVSNFNRSVEDYLNSFVSYENDDVTPEVHAARVEKERELRARIRHMQETIYISKGYDFSTSQSKRPFTPQLAPSTHRDYLNAHAIHFAKLMLEEKRQHIGTARKVSAMIQNHFKRIQGAEERQRKLEEKRILKLAKWTAQEVKKKWRLAEKVVMQKQRKKLEEEQKEAGREQLKQMLAHSSQLLEAQQETPRQSVTLSDEPMSDLSESDELNLSSSEESEDQEDEVDDTDQVDDSLLTAEELKQKYNEVLDSEVNNSFANTSDIDLKASSDESERIEVGLNGFYDESMAHSSDSEGADFSSEESDSDDENISDSDASSSGKSVSDANEGKPETNGISKDHGNTLSSLYGHFSGSASDSTASVTESNSDLDSEANISEDDIESAEVSVTTPESETGQADSGEDDSGGPKVQVPFLLRGTLRKYQYEGLRWLVGLYNSNTNGILADEMGLGKTIQTIALIAYLACYKQIWGPHLIVVPTSVMLNWEMEFKRFCPGLKILTYYGNPQQRKEKRKGWNKPDSWHVCITSYQLVIQDQPAFRRKQWSYLILDEAHNIKNFRSQRWQALLNFKTDHRLLLTGTPLQNNLIELWSLLYFLMPATSEGSKAQVSAGFASLTDFQEWFGRPVDRLIEDETVDIDAKNTIAKLHQILRPYLLRRIKADVEKQMPAKYEHIVFCRLSKRQRYLYDEFMSRTKTRETLASGNYMSIINCLMQLRKVCNHPDLFEVRPIVTSYVLSDSALKNEISKVKVSKKLVEKQPESLVNLDFLGLKMNFSRIGTLQCAERIRLSANEFLLKEYKQRLSACEKITENVEDLGTIKGQRLHIGKMRQSELAQRAFQEWYVNIHRTSEISLTPDDVLRSVKVLRAEESLCAMEFCDLPPLVRTLDQEIEFFKPIVDKFLCITPAVVSLDTSDYIGSSLGSETIENARQIPNPLHFAQVKSSIAFPDKQLLQYDCGKLQKLYLLLRDLIAEGHRALIFTQMTRVLDILEQFLNMHGWRYMRLDGATKIEHRQLLTERFNQDSRIPVFILSSRSGGLGINLTGADTVIFYDSDWNPAMDKQCQDRSHRIGQTRDVHIYRLVSEYTIESNILRKANQKRMLDNVVIQDGEFTTDYFSKISLQDMFGDEVQLGDSSNSKPVLGEADIQKALAQAEDAQDAAAAKLAQKESNVDTVDFENERSRHSSVEASRATSESYDASSANQSDDARNERSQSLTRNAGDSFAEIASGEGQYRNGIDEHNDNEENNDNYDDDDEEDEDIGDVDDYMISFIEKGYYE</sequence>
<reference evidence="24" key="1">
    <citation type="submission" date="2016-02" db="EMBL/GenBank/DDBJ databases">
        <title>Comparative genomics of biotechnologically important yeasts.</title>
        <authorList>
            <consortium name="DOE Joint Genome Institute"/>
            <person name="Riley R."/>
            <person name="Haridas S."/>
            <person name="Wolfe K.H."/>
            <person name="Lopes M.R."/>
            <person name="Hittinger C.T."/>
            <person name="Goker M."/>
            <person name="Salamov A."/>
            <person name="Wisecaver J."/>
            <person name="Long T.M."/>
            <person name="Aerts A.L."/>
            <person name="Barry K."/>
            <person name="Choi C."/>
            <person name="Clum A."/>
            <person name="Coughlan A.Y."/>
            <person name="Deshpande S."/>
            <person name="Douglass A.P."/>
            <person name="Hanson S.J."/>
            <person name="Klenk H.-P."/>
            <person name="Labutti K."/>
            <person name="Lapidus A."/>
            <person name="Lindquist E."/>
            <person name="Lipzen A."/>
            <person name="Meier-Kolthoff J.P."/>
            <person name="Ohm R.A."/>
            <person name="Otillar R.P."/>
            <person name="Pangilinan J."/>
            <person name="Peng Y."/>
            <person name="Rokas A."/>
            <person name="Rosa C.A."/>
            <person name="Scheuner C."/>
            <person name="Sibirny A.A."/>
            <person name="Slot J.C."/>
            <person name="Stielow J.B."/>
            <person name="Sun H."/>
            <person name="Kurtzman C.P."/>
            <person name="Blackwell M."/>
            <person name="Jeffries T.W."/>
            <person name="Grigoriev I.V."/>
        </authorList>
    </citation>
    <scope>NUCLEOTIDE SEQUENCE [LARGE SCALE GENOMIC DNA]</scope>
    <source>
        <strain evidence="24">NRRL Y-17796</strain>
    </source>
</reference>
<comment type="subcellular location">
    <subcellularLocation>
        <location evidence="1">Nucleus</location>
    </subcellularLocation>
</comment>
<dbReference type="Pfam" id="PF00271">
    <property type="entry name" value="Helicase_C"/>
    <property type="match status" value="1"/>
</dbReference>
<dbReference type="GO" id="GO:0000812">
    <property type="term" value="C:Swr1 complex"/>
    <property type="evidence" value="ECO:0007669"/>
    <property type="project" value="EnsemblFungi"/>
</dbReference>
<evidence type="ECO:0000313" key="23">
    <source>
        <dbReference type="EMBL" id="ODV91242.1"/>
    </source>
</evidence>
<dbReference type="PANTHER" id="PTHR45685">
    <property type="entry name" value="HELICASE SRCAP-RELATED"/>
    <property type="match status" value="1"/>
</dbReference>
<feature type="compositionally biased region" description="Low complexity" evidence="19">
    <location>
        <begin position="131"/>
        <end position="145"/>
    </location>
</feature>
<feature type="region of interest" description="Disordered" evidence="19">
    <location>
        <begin position="1396"/>
        <end position="1497"/>
    </location>
</feature>
<evidence type="ECO:0000256" key="7">
    <source>
        <dbReference type="ARBA" id="ARBA00022806"/>
    </source>
</evidence>
<dbReference type="Gene3D" id="3.40.50.300">
    <property type="entry name" value="P-loop containing nucleotide triphosphate hydrolases"/>
    <property type="match status" value="1"/>
</dbReference>
<dbReference type="InterPro" id="IPR000330">
    <property type="entry name" value="SNF2_N"/>
</dbReference>
<comment type="function">
    <text evidence="15">Catalytic component of the SWR1 complex which mediates the ATP-dependent exchange of histone H2A for the H2A variant HZT1 leading to transcriptional regulation of selected genes by chromatin remodeling.</text>
</comment>
<feature type="compositionally biased region" description="Polar residues" evidence="19">
    <location>
        <begin position="593"/>
        <end position="606"/>
    </location>
</feature>
<organism evidence="23 24">
    <name type="scientific">Tortispora caseinolytica NRRL Y-17796</name>
    <dbReference type="NCBI Taxonomy" id="767744"/>
    <lineage>
        <taxon>Eukaryota</taxon>
        <taxon>Fungi</taxon>
        <taxon>Dikarya</taxon>
        <taxon>Ascomycota</taxon>
        <taxon>Saccharomycotina</taxon>
        <taxon>Trigonopsidomycetes</taxon>
        <taxon>Trigonopsidales</taxon>
        <taxon>Trigonopsidaceae</taxon>
        <taxon>Tortispora</taxon>
    </lineage>
</organism>
<evidence type="ECO:0000256" key="6">
    <source>
        <dbReference type="ARBA" id="ARBA00022801"/>
    </source>
</evidence>
<feature type="compositionally biased region" description="Polar residues" evidence="19">
    <location>
        <begin position="625"/>
        <end position="637"/>
    </location>
</feature>
<accession>A0A1E4THK7</accession>
<dbReference type="GO" id="GO:0042393">
    <property type="term" value="F:histone binding"/>
    <property type="evidence" value="ECO:0007669"/>
    <property type="project" value="TreeGrafter"/>
</dbReference>
<keyword evidence="10" id="KW-0805">Transcription regulation</keyword>
<dbReference type="EC" id="3.6.4.12" evidence="4"/>
<evidence type="ECO:0000256" key="1">
    <source>
        <dbReference type="ARBA" id="ARBA00004123"/>
    </source>
</evidence>
<feature type="compositionally biased region" description="Polar residues" evidence="19">
    <location>
        <begin position="424"/>
        <end position="437"/>
    </location>
</feature>
<evidence type="ECO:0000256" key="16">
    <source>
        <dbReference type="ARBA" id="ARBA00040599"/>
    </source>
</evidence>
<feature type="compositionally biased region" description="Acidic residues" evidence="19">
    <location>
        <begin position="457"/>
        <end position="473"/>
    </location>
</feature>
<comment type="subunit">
    <text evidence="3">Component of the SWR1 chromatin-remodeling complex.</text>
</comment>
<keyword evidence="13" id="KW-0804">Transcription</keyword>
<dbReference type="SUPFAM" id="SSF52540">
    <property type="entry name" value="P-loop containing nucleoside triphosphate hydrolases"/>
    <property type="match status" value="2"/>
</dbReference>
<evidence type="ECO:0000259" key="22">
    <source>
        <dbReference type="PROSITE" id="PS51204"/>
    </source>
</evidence>
<keyword evidence="7" id="KW-0347">Helicase</keyword>
<dbReference type="InterPro" id="IPR014001">
    <property type="entry name" value="Helicase_ATP-bd"/>
</dbReference>
<evidence type="ECO:0000256" key="11">
    <source>
        <dbReference type="ARBA" id="ARBA00023125"/>
    </source>
</evidence>
<evidence type="ECO:0000256" key="10">
    <source>
        <dbReference type="ARBA" id="ARBA00023015"/>
    </source>
</evidence>
<dbReference type="PROSITE" id="PS51194">
    <property type="entry name" value="HELICASE_CTER"/>
    <property type="match status" value="1"/>
</dbReference>
<dbReference type="SMART" id="SM00490">
    <property type="entry name" value="HELICc"/>
    <property type="match status" value="1"/>
</dbReference>
<feature type="compositionally biased region" description="Acidic residues" evidence="19">
    <location>
        <begin position="172"/>
        <end position="181"/>
    </location>
</feature>
<evidence type="ECO:0000256" key="14">
    <source>
        <dbReference type="ARBA" id="ARBA00023242"/>
    </source>
</evidence>
<gene>
    <name evidence="23" type="ORF">CANCADRAFT_121715</name>
</gene>
<comment type="similarity">
    <text evidence="2">Belongs to the SNF2/RAD54 helicase family. SWR1 subfamily.</text>
</comment>
<dbReference type="InterPro" id="IPR002464">
    <property type="entry name" value="DNA/RNA_helicase_DEAH_CS"/>
</dbReference>
<dbReference type="FunFam" id="3.40.50.10810:FF:000005">
    <property type="entry name" value="Photoperiod-independent early flowering 1"/>
    <property type="match status" value="1"/>
</dbReference>
<evidence type="ECO:0000313" key="24">
    <source>
        <dbReference type="Proteomes" id="UP000095023"/>
    </source>
</evidence>
<keyword evidence="8" id="KW-0067">ATP-binding</keyword>
<dbReference type="GO" id="GO:0003678">
    <property type="term" value="F:DNA helicase activity"/>
    <property type="evidence" value="ECO:0007669"/>
    <property type="project" value="UniProtKB-EC"/>
</dbReference>
<dbReference type="PROSITE" id="PS51192">
    <property type="entry name" value="HELICASE_ATP_BIND_1"/>
    <property type="match status" value="1"/>
</dbReference>
<dbReference type="SMART" id="SM00487">
    <property type="entry name" value="DEXDc"/>
    <property type="match status" value="1"/>
</dbReference>
<feature type="region of interest" description="Disordered" evidence="19">
    <location>
        <begin position="131"/>
        <end position="182"/>
    </location>
</feature>
<evidence type="ECO:0000256" key="9">
    <source>
        <dbReference type="ARBA" id="ARBA00022853"/>
    </source>
</evidence>
<dbReference type="GO" id="GO:0016887">
    <property type="term" value="F:ATP hydrolysis activity"/>
    <property type="evidence" value="ECO:0007669"/>
    <property type="project" value="EnsemblFungi"/>
</dbReference>
<keyword evidence="11" id="KW-0238">DNA-binding</keyword>
<feature type="domain" description="Helicase ATP-binding" evidence="20">
    <location>
        <begin position="671"/>
        <end position="836"/>
    </location>
</feature>
<dbReference type="PANTHER" id="PTHR45685:SF1">
    <property type="entry name" value="HELICASE SRCAP"/>
    <property type="match status" value="1"/>
</dbReference>
<dbReference type="Pfam" id="PF00176">
    <property type="entry name" value="SNF2-rel_dom"/>
    <property type="match status" value="1"/>
</dbReference>
<feature type="compositionally biased region" description="Polar residues" evidence="19">
    <location>
        <begin position="1421"/>
        <end position="1439"/>
    </location>
</feature>
<dbReference type="InterPro" id="IPR049730">
    <property type="entry name" value="SNF2/RAD54-like_C"/>
</dbReference>
<feature type="compositionally biased region" description="Low complexity" evidence="19">
    <location>
        <begin position="553"/>
        <end position="565"/>
    </location>
</feature>
<dbReference type="CDD" id="cd18003">
    <property type="entry name" value="DEXQc_SRCAP"/>
    <property type="match status" value="1"/>
</dbReference>
<evidence type="ECO:0000256" key="8">
    <source>
        <dbReference type="ARBA" id="ARBA00022840"/>
    </source>
</evidence>
<feature type="region of interest" description="Disordered" evidence="19">
    <location>
        <begin position="424"/>
        <end position="649"/>
    </location>
</feature>
<evidence type="ECO:0000256" key="17">
    <source>
        <dbReference type="ARBA" id="ARBA00047995"/>
    </source>
</evidence>
<feature type="compositionally biased region" description="Basic residues" evidence="19">
    <location>
        <begin position="146"/>
        <end position="158"/>
    </location>
</feature>
<feature type="compositionally biased region" description="Acidic residues" evidence="19">
    <location>
        <begin position="1476"/>
        <end position="1497"/>
    </location>
</feature>
<evidence type="ECO:0000256" key="4">
    <source>
        <dbReference type="ARBA" id="ARBA00012551"/>
    </source>
</evidence>
<dbReference type="InterPro" id="IPR001650">
    <property type="entry name" value="Helicase_C-like"/>
</dbReference>
<keyword evidence="12" id="KW-0010">Activator</keyword>
<protein>
    <recommendedName>
        <fullName evidence="16">Helicase SWR1</fullName>
        <ecNumber evidence="4">3.6.4.12</ecNumber>
    </recommendedName>
    <alternativeName>
        <fullName evidence="18">Helicase swr1</fullName>
    </alternativeName>
</protein>
<keyword evidence="14" id="KW-0539">Nucleus</keyword>
<feature type="compositionally biased region" description="Basic and acidic residues" evidence="19">
    <location>
        <begin position="567"/>
        <end position="581"/>
    </location>
</feature>
<dbReference type="Gene3D" id="1.20.120.850">
    <property type="entry name" value="SWI2/SNF2 ATPases, N-terminal domain"/>
    <property type="match status" value="1"/>
</dbReference>
<dbReference type="GO" id="GO:0005524">
    <property type="term" value="F:ATP binding"/>
    <property type="evidence" value="ECO:0007669"/>
    <property type="project" value="UniProtKB-KW"/>
</dbReference>
<feature type="domain" description="HSA" evidence="22">
    <location>
        <begin position="304"/>
        <end position="376"/>
    </location>
</feature>
<feature type="region of interest" description="Disordered" evidence="19">
    <location>
        <begin position="1"/>
        <end position="41"/>
    </location>
</feature>
<evidence type="ECO:0000259" key="20">
    <source>
        <dbReference type="PROSITE" id="PS51192"/>
    </source>
</evidence>
<keyword evidence="24" id="KW-1185">Reference proteome</keyword>
<dbReference type="GO" id="GO:0031492">
    <property type="term" value="F:nucleosomal DNA binding"/>
    <property type="evidence" value="ECO:0007669"/>
    <property type="project" value="EnsemblFungi"/>
</dbReference>
<evidence type="ECO:0000256" key="2">
    <source>
        <dbReference type="ARBA" id="ARBA00009220"/>
    </source>
</evidence>
<comment type="catalytic activity">
    <reaction evidence="17">
        <text>ATP + H2O = ADP + phosphate + H(+)</text>
        <dbReference type="Rhea" id="RHEA:13065"/>
        <dbReference type="ChEBI" id="CHEBI:15377"/>
        <dbReference type="ChEBI" id="CHEBI:15378"/>
        <dbReference type="ChEBI" id="CHEBI:30616"/>
        <dbReference type="ChEBI" id="CHEBI:43474"/>
        <dbReference type="ChEBI" id="CHEBI:456216"/>
        <dbReference type="EC" id="3.6.4.12"/>
    </reaction>
</comment>
<dbReference type="GO" id="GO:0005198">
    <property type="term" value="F:structural molecule activity"/>
    <property type="evidence" value="ECO:0007669"/>
    <property type="project" value="EnsemblFungi"/>
</dbReference>
<dbReference type="Pfam" id="PF07529">
    <property type="entry name" value="HSA"/>
    <property type="match status" value="1"/>
</dbReference>
<dbReference type="EMBL" id="KV453842">
    <property type="protein sequence ID" value="ODV91242.1"/>
    <property type="molecule type" value="Genomic_DNA"/>
</dbReference>
<dbReference type="GO" id="GO:0140849">
    <property type="term" value="F:ATP-dependent H2AZ histone chaperone activity"/>
    <property type="evidence" value="ECO:0007669"/>
    <property type="project" value="EnsemblFungi"/>
</dbReference>
<feature type="compositionally biased region" description="Basic and acidic residues" evidence="19">
    <location>
        <begin position="504"/>
        <end position="517"/>
    </location>
</feature>
<feature type="compositionally biased region" description="Acidic residues" evidence="19">
    <location>
        <begin position="540"/>
        <end position="552"/>
    </location>
</feature>
<dbReference type="GO" id="GO:0005829">
    <property type="term" value="C:cytosol"/>
    <property type="evidence" value="ECO:0007669"/>
    <property type="project" value="EnsemblFungi"/>
</dbReference>
<dbReference type="OrthoDB" id="372624at2759"/>
<evidence type="ECO:0000256" key="13">
    <source>
        <dbReference type="ARBA" id="ARBA00023163"/>
    </source>
</evidence>
<proteinExistence type="inferred from homology"/>
<feature type="domain" description="Helicase C-terminal" evidence="21">
    <location>
        <begin position="1194"/>
        <end position="1347"/>
    </location>
</feature>
<keyword evidence="6" id="KW-0378">Hydrolase</keyword>
<dbReference type="Proteomes" id="UP000095023">
    <property type="component" value="Unassembled WGS sequence"/>
</dbReference>
<keyword evidence="9" id="KW-0156">Chromatin regulator</keyword>
<evidence type="ECO:0000256" key="12">
    <source>
        <dbReference type="ARBA" id="ARBA00023159"/>
    </source>
</evidence>
<name>A0A1E4THK7_9ASCO</name>
<feature type="compositionally biased region" description="Polar residues" evidence="19">
    <location>
        <begin position="493"/>
        <end position="503"/>
    </location>
</feature>
<dbReference type="GO" id="GO:0045815">
    <property type="term" value="P:transcription initiation-coupled chromatin remodeling"/>
    <property type="evidence" value="ECO:0007669"/>
    <property type="project" value="EnsemblFungi"/>
</dbReference>
<dbReference type="Gene3D" id="3.40.50.10810">
    <property type="entry name" value="Tandem AAA-ATPase domain"/>
    <property type="match status" value="1"/>
</dbReference>
<dbReference type="InterPro" id="IPR038718">
    <property type="entry name" value="SNF2-like_sf"/>
</dbReference>
<dbReference type="PROSITE" id="PS51204">
    <property type="entry name" value="HSA"/>
    <property type="match status" value="1"/>
</dbReference>
<keyword evidence="5" id="KW-0547">Nucleotide-binding</keyword>
<feature type="compositionally biased region" description="Basic and acidic residues" evidence="19">
    <location>
        <begin position="159"/>
        <end position="171"/>
    </location>
</feature>
<dbReference type="CDD" id="cd18793">
    <property type="entry name" value="SF2_C_SNF"/>
    <property type="match status" value="1"/>
</dbReference>
<dbReference type="InterPro" id="IPR014012">
    <property type="entry name" value="HSA_dom"/>
</dbReference>
<evidence type="ECO:0000256" key="18">
    <source>
        <dbReference type="ARBA" id="ARBA00074297"/>
    </source>
</evidence>
<dbReference type="PROSITE" id="PS00690">
    <property type="entry name" value="DEAH_ATP_HELICASE"/>
    <property type="match status" value="1"/>
</dbReference>
<feature type="compositionally biased region" description="Acidic residues" evidence="19">
    <location>
        <begin position="607"/>
        <end position="622"/>
    </location>
</feature>
<evidence type="ECO:0000256" key="5">
    <source>
        <dbReference type="ARBA" id="ARBA00022741"/>
    </source>
</evidence>
<dbReference type="GO" id="GO:0000725">
    <property type="term" value="P:recombinational repair"/>
    <property type="evidence" value="ECO:0007669"/>
    <property type="project" value="EnsemblFungi"/>
</dbReference>
<dbReference type="InterPro" id="IPR027417">
    <property type="entry name" value="P-loop_NTPase"/>
</dbReference>
<dbReference type="InterPro" id="IPR050520">
    <property type="entry name" value="INO80/SWR1_helicase"/>
</dbReference>
<evidence type="ECO:0000256" key="3">
    <source>
        <dbReference type="ARBA" id="ARBA00011826"/>
    </source>
</evidence>
<evidence type="ECO:0000259" key="21">
    <source>
        <dbReference type="PROSITE" id="PS51194"/>
    </source>
</evidence>